<gene>
    <name evidence="2" type="ORF">GCK72_013491</name>
</gene>
<feature type="transmembrane region" description="Helical" evidence="1">
    <location>
        <begin position="15"/>
        <end position="34"/>
    </location>
</feature>
<comment type="caution">
    <text evidence="2">The sequence shown here is derived from an EMBL/GenBank/DDBJ whole genome shotgun (WGS) entry which is preliminary data.</text>
</comment>
<evidence type="ECO:0000313" key="3">
    <source>
        <dbReference type="Proteomes" id="UP000483820"/>
    </source>
</evidence>
<sequence>MELRENINDTDFDEFNSIITGCISLIFNITLIIATSRVKIYSDHVKRMQIFTSVIRLLFSMLIVFCSPTLAYMTEAEAVYIVKGGFKLPIVIGEAILIAFVTFVIFSCMGPPMQFLQVVVILKKSSRSQKQIVVITTVITFSVSLTATLLIFLGYVPNESDDKLSEQIVYYLNGRGTAAYLIASWERFDYDLNDFVPDPISWVCTFYILAVLVVTTIISLVCWIIIKLEIRRGLGSANSIKSTQQLSTVLIVQFTLPFLTIHIPFYFSFIMPLIRYETSELSIYLPYLFSWCPALSPILVLLMVKSIREKAFFNIRTRSNNSNSNIFKIIRFGSNLVFNLVDTTPRDSPERSIRFLLRPSTYPSTM</sequence>
<feature type="transmembrane region" description="Helical" evidence="1">
    <location>
        <begin position="54"/>
        <end position="74"/>
    </location>
</feature>
<feature type="transmembrane region" description="Helical" evidence="1">
    <location>
        <begin position="132"/>
        <end position="156"/>
    </location>
</feature>
<keyword evidence="1" id="KW-0472">Membrane</keyword>
<dbReference type="PANTHER" id="PTHR47758">
    <property type="entry name" value="SERPENTINE RECEPTOR, CLASS M-RELATED"/>
    <property type="match status" value="1"/>
</dbReference>
<dbReference type="RefSeq" id="XP_053584641.1">
    <property type="nucleotide sequence ID" value="XM_053729869.1"/>
</dbReference>
<protein>
    <submittedName>
        <fullName evidence="2">Uncharacterized protein</fullName>
    </submittedName>
</protein>
<feature type="transmembrane region" description="Helical" evidence="1">
    <location>
        <begin position="86"/>
        <end position="111"/>
    </location>
</feature>
<reference evidence="2 3" key="1">
    <citation type="submission" date="2019-12" db="EMBL/GenBank/DDBJ databases">
        <title>Chromosome-level assembly of the Caenorhabditis remanei genome.</title>
        <authorList>
            <person name="Teterina A.A."/>
            <person name="Willis J.H."/>
            <person name="Phillips P.C."/>
        </authorList>
    </citation>
    <scope>NUCLEOTIDE SEQUENCE [LARGE SCALE GENOMIC DNA]</scope>
    <source>
        <strain evidence="2 3">PX506</strain>
        <tissue evidence="2">Whole organism</tissue>
    </source>
</reference>
<dbReference type="GeneID" id="9823558"/>
<accession>A0A6A5GR68</accession>
<dbReference type="PANTHER" id="PTHR47758:SF3">
    <property type="entry name" value="SERPENTINE RECEPTOR, CLASS M"/>
    <property type="match status" value="1"/>
</dbReference>
<keyword evidence="1" id="KW-0812">Transmembrane</keyword>
<dbReference type="Proteomes" id="UP000483820">
    <property type="component" value="Chromosome IV"/>
</dbReference>
<evidence type="ECO:0000256" key="1">
    <source>
        <dbReference type="SAM" id="Phobius"/>
    </source>
</evidence>
<dbReference type="InterPro" id="IPR019428">
    <property type="entry name" value="7TM_GPCR_serpentine_rcpt_Str"/>
</dbReference>
<dbReference type="EMBL" id="WUAV01000004">
    <property type="protein sequence ID" value="KAF1757036.1"/>
    <property type="molecule type" value="Genomic_DNA"/>
</dbReference>
<feature type="transmembrane region" description="Helical" evidence="1">
    <location>
        <begin position="283"/>
        <end position="304"/>
    </location>
</feature>
<feature type="transmembrane region" description="Helical" evidence="1">
    <location>
        <begin position="200"/>
        <end position="226"/>
    </location>
</feature>
<name>A0A6A5GR68_CAERE</name>
<dbReference type="KEGG" id="crq:GCK72_013491"/>
<evidence type="ECO:0000313" key="2">
    <source>
        <dbReference type="EMBL" id="KAF1757036.1"/>
    </source>
</evidence>
<dbReference type="AlphaFoldDB" id="A0A6A5GR68"/>
<keyword evidence="1" id="KW-1133">Transmembrane helix</keyword>
<organism evidence="2 3">
    <name type="scientific">Caenorhabditis remanei</name>
    <name type="common">Caenorhabditis vulgaris</name>
    <dbReference type="NCBI Taxonomy" id="31234"/>
    <lineage>
        <taxon>Eukaryota</taxon>
        <taxon>Metazoa</taxon>
        <taxon>Ecdysozoa</taxon>
        <taxon>Nematoda</taxon>
        <taxon>Chromadorea</taxon>
        <taxon>Rhabditida</taxon>
        <taxon>Rhabditina</taxon>
        <taxon>Rhabditomorpha</taxon>
        <taxon>Rhabditoidea</taxon>
        <taxon>Rhabditidae</taxon>
        <taxon>Peloderinae</taxon>
        <taxon>Caenorhabditis</taxon>
    </lineage>
</organism>
<proteinExistence type="predicted"/>
<feature type="transmembrane region" description="Helical" evidence="1">
    <location>
        <begin position="246"/>
        <end position="271"/>
    </location>
</feature>
<dbReference type="Pfam" id="PF10326">
    <property type="entry name" value="7TM_GPCR_Str"/>
    <property type="match status" value="1"/>
</dbReference>
<dbReference type="CTD" id="9823558"/>